<dbReference type="InterPro" id="IPR051029">
    <property type="entry name" value="mRNA_Capping_Enz/RNA_Phosphat"/>
</dbReference>
<dbReference type="InterPro" id="IPR016130">
    <property type="entry name" value="Tyr_Pase_AS"/>
</dbReference>
<feature type="compositionally biased region" description="Low complexity" evidence="1">
    <location>
        <begin position="283"/>
        <end position="293"/>
    </location>
</feature>
<dbReference type="PANTHER" id="PTHR10367:SF9">
    <property type="entry name" value="DUAL-SPECIFICITY PHOSPHATASE 11 (RNA_RNP COMPLEX 1-INTERACTING)"/>
    <property type="match status" value="1"/>
</dbReference>
<comment type="caution">
    <text evidence="3">The sequence shown here is derived from an EMBL/GenBank/DDBJ whole genome shotgun (WGS) entry which is preliminary data.</text>
</comment>
<feature type="region of interest" description="Disordered" evidence="1">
    <location>
        <begin position="65"/>
        <end position="156"/>
    </location>
</feature>
<dbReference type="EMBL" id="RQTK01000101">
    <property type="protein sequence ID" value="RUS87770.1"/>
    <property type="molecule type" value="Genomic_DNA"/>
</dbReference>
<organism evidence="3 4">
    <name type="scientific">Elysia chlorotica</name>
    <name type="common">Eastern emerald elysia</name>
    <name type="synonym">Sea slug</name>
    <dbReference type="NCBI Taxonomy" id="188477"/>
    <lineage>
        <taxon>Eukaryota</taxon>
        <taxon>Metazoa</taxon>
        <taxon>Spiralia</taxon>
        <taxon>Lophotrochozoa</taxon>
        <taxon>Mollusca</taxon>
        <taxon>Gastropoda</taxon>
        <taxon>Heterobranchia</taxon>
        <taxon>Euthyneura</taxon>
        <taxon>Panpulmonata</taxon>
        <taxon>Sacoglossa</taxon>
        <taxon>Placobranchoidea</taxon>
        <taxon>Plakobranchidae</taxon>
        <taxon>Elysia</taxon>
    </lineage>
</organism>
<feature type="domain" description="Tyrosine specific protein phosphatases" evidence="2">
    <location>
        <begin position="1"/>
        <end position="64"/>
    </location>
</feature>
<keyword evidence="4" id="KW-1185">Reference proteome</keyword>
<dbReference type="STRING" id="188477.A0A433U1V1"/>
<reference evidence="3 4" key="1">
    <citation type="submission" date="2019-01" db="EMBL/GenBank/DDBJ databases">
        <title>A draft genome assembly of the solar-powered sea slug Elysia chlorotica.</title>
        <authorList>
            <person name="Cai H."/>
            <person name="Li Q."/>
            <person name="Fang X."/>
            <person name="Li J."/>
            <person name="Curtis N.E."/>
            <person name="Altenburger A."/>
            <person name="Shibata T."/>
            <person name="Feng M."/>
            <person name="Maeda T."/>
            <person name="Schwartz J.A."/>
            <person name="Shigenobu S."/>
            <person name="Lundholm N."/>
            <person name="Nishiyama T."/>
            <person name="Yang H."/>
            <person name="Hasebe M."/>
            <person name="Li S."/>
            <person name="Pierce S.K."/>
            <person name="Wang J."/>
        </authorList>
    </citation>
    <scope>NUCLEOTIDE SEQUENCE [LARGE SCALE GENOMIC DNA]</scope>
    <source>
        <strain evidence="3">EC2010</strain>
        <tissue evidence="3">Whole organism of an adult</tissue>
    </source>
</reference>
<dbReference type="PROSITE" id="PS50056">
    <property type="entry name" value="TYR_PHOSPHATASE_2"/>
    <property type="match status" value="1"/>
</dbReference>
<sequence>FIEAVESFDNDENLVGVHCTHGVNRTGYLICRYMIEKLDMNPQEAIDLFNTARCHNMERENYISDLKNRKRGEPSDFSDIADKPEKIKKPRWRHHKEDHPNWRKREEDHPNWRHHKEDPPNWRHREQDHPNLRDRNPPHIRNHSGFPPPDKSRDWNLRQPQRFQQDMEPNWSSPNLNFPQHSRRNQHYAYDAQHYRDYGGLRQHSYGRDGKTVNHDIQREAWSAPSFNHHTNMDDRAANGRYERPGSGPVFNHHNGYNYHGQQRHMHQTNCGDVDRHYDTRSSSRYPQQQQPQRFHRPY</sequence>
<gene>
    <name evidence="3" type="ORF">EGW08_004435</name>
</gene>
<proteinExistence type="predicted"/>
<feature type="compositionally biased region" description="Basic and acidic residues" evidence="1">
    <location>
        <begin position="273"/>
        <end position="282"/>
    </location>
</feature>
<dbReference type="InterPro" id="IPR000387">
    <property type="entry name" value="Tyr_Pase_dom"/>
</dbReference>
<dbReference type="Pfam" id="PF00782">
    <property type="entry name" value="DSPc"/>
    <property type="match status" value="1"/>
</dbReference>
<feature type="region of interest" description="Disordered" evidence="1">
    <location>
        <begin position="224"/>
        <end position="299"/>
    </location>
</feature>
<dbReference type="SUPFAM" id="SSF52799">
    <property type="entry name" value="(Phosphotyrosine protein) phosphatases II"/>
    <property type="match status" value="1"/>
</dbReference>
<accession>A0A433U1V1</accession>
<dbReference type="InterPro" id="IPR029021">
    <property type="entry name" value="Prot-tyrosine_phosphatase-like"/>
</dbReference>
<dbReference type="PANTHER" id="PTHR10367">
    <property type="entry name" value="MRNA-CAPPING ENZYME"/>
    <property type="match status" value="1"/>
</dbReference>
<evidence type="ECO:0000256" key="1">
    <source>
        <dbReference type="SAM" id="MobiDB-lite"/>
    </source>
</evidence>
<feature type="compositionally biased region" description="Basic and acidic residues" evidence="1">
    <location>
        <begin position="231"/>
        <end position="244"/>
    </location>
</feature>
<dbReference type="PROSITE" id="PS00383">
    <property type="entry name" value="TYR_PHOSPHATASE_1"/>
    <property type="match status" value="1"/>
</dbReference>
<dbReference type="AlphaFoldDB" id="A0A433U1V1"/>
<evidence type="ECO:0000313" key="3">
    <source>
        <dbReference type="EMBL" id="RUS87770.1"/>
    </source>
</evidence>
<dbReference type="Gene3D" id="3.90.190.10">
    <property type="entry name" value="Protein tyrosine phosphatase superfamily"/>
    <property type="match status" value="1"/>
</dbReference>
<dbReference type="InterPro" id="IPR000340">
    <property type="entry name" value="Dual-sp_phosphatase_cat-dom"/>
</dbReference>
<feature type="non-terminal residue" evidence="3">
    <location>
        <position position="1"/>
    </location>
</feature>
<protein>
    <recommendedName>
        <fullName evidence="2">Tyrosine specific protein phosphatases domain-containing protein</fullName>
    </recommendedName>
</protein>
<name>A0A433U1V1_ELYCH</name>
<evidence type="ECO:0000313" key="4">
    <source>
        <dbReference type="Proteomes" id="UP000271974"/>
    </source>
</evidence>
<feature type="compositionally biased region" description="Basic and acidic residues" evidence="1">
    <location>
        <begin position="95"/>
        <end position="137"/>
    </location>
</feature>
<evidence type="ECO:0000259" key="2">
    <source>
        <dbReference type="PROSITE" id="PS50056"/>
    </source>
</evidence>
<dbReference type="Proteomes" id="UP000271974">
    <property type="component" value="Unassembled WGS sequence"/>
</dbReference>
<dbReference type="GO" id="GO:0004651">
    <property type="term" value="F:polynucleotide 5'-phosphatase activity"/>
    <property type="evidence" value="ECO:0007669"/>
    <property type="project" value="TreeGrafter"/>
</dbReference>
<dbReference type="OrthoDB" id="200924at2759"/>